<dbReference type="AlphaFoldDB" id="A0A1J1HQA3"/>
<feature type="compositionally biased region" description="Basic and acidic residues" evidence="1">
    <location>
        <begin position="7"/>
        <end position="16"/>
    </location>
</feature>
<evidence type="ECO:0000256" key="1">
    <source>
        <dbReference type="SAM" id="MobiDB-lite"/>
    </source>
</evidence>
<reference evidence="2 3" key="1">
    <citation type="submission" date="2015-04" db="EMBL/GenBank/DDBJ databases">
        <authorList>
            <person name="Syromyatnikov M.Y."/>
            <person name="Popov V.N."/>
        </authorList>
    </citation>
    <scope>NUCLEOTIDE SEQUENCE [LARGE SCALE GENOMIC DNA]</scope>
</reference>
<evidence type="ECO:0000313" key="2">
    <source>
        <dbReference type="EMBL" id="CRK89706.1"/>
    </source>
</evidence>
<gene>
    <name evidence="2" type="ORF">CLUMA_CG003515</name>
</gene>
<proteinExistence type="predicted"/>
<feature type="region of interest" description="Disordered" evidence="1">
    <location>
        <begin position="1"/>
        <end position="28"/>
    </location>
</feature>
<dbReference type="Proteomes" id="UP000183832">
    <property type="component" value="Unassembled WGS sequence"/>
</dbReference>
<name>A0A1J1HQA3_9DIPT</name>
<sequence>MKQLNSVREEGRDMVKQKNNGKGNSNEGKSFFVLSSLTSSLPCKQKKSVYHLGQDEKYFSAFPRARKIVKAQKLFYRKHFAC</sequence>
<dbReference type="EMBL" id="CVRI01000014">
    <property type="protein sequence ID" value="CRK89706.1"/>
    <property type="molecule type" value="Genomic_DNA"/>
</dbReference>
<protein>
    <submittedName>
        <fullName evidence="2">CLUMA_CG003515, isoform A</fullName>
    </submittedName>
</protein>
<evidence type="ECO:0000313" key="3">
    <source>
        <dbReference type="Proteomes" id="UP000183832"/>
    </source>
</evidence>
<keyword evidence="3" id="KW-1185">Reference proteome</keyword>
<organism evidence="2 3">
    <name type="scientific">Clunio marinus</name>
    <dbReference type="NCBI Taxonomy" id="568069"/>
    <lineage>
        <taxon>Eukaryota</taxon>
        <taxon>Metazoa</taxon>
        <taxon>Ecdysozoa</taxon>
        <taxon>Arthropoda</taxon>
        <taxon>Hexapoda</taxon>
        <taxon>Insecta</taxon>
        <taxon>Pterygota</taxon>
        <taxon>Neoptera</taxon>
        <taxon>Endopterygota</taxon>
        <taxon>Diptera</taxon>
        <taxon>Nematocera</taxon>
        <taxon>Chironomoidea</taxon>
        <taxon>Chironomidae</taxon>
        <taxon>Clunio</taxon>
    </lineage>
</organism>
<accession>A0A1J1HQA3</accession>
<feature type="compositionally biased region" description="Low complexity" evidence="1">
    <location>
        <begin position="17"/>
        <end position="28"/>
    </location>
</feature>